<dbReference type="Pfam" id="PF03992">
    <property type="entry name" value="ABM"/>
    <property type="match status" value="1"/>
</dbReference>
<evidence type="ECO:0000259" key="1">
    <source>
        <dbReference type="PROSITE" id="PS51725"/>
    </source>
</evidence>
<dbReference type="Proteomes" id="UP000550729">
    <property type="component" value="Unassembled WGS sequence"/>
</dbReference>
<organism evidence="2 3">
    <name type="scientific">Gordonia asplenii</name>
    <dbReference type="NCBI Taxonomy" id="2725283"/>
    <lineage>
        <taxon>Bacteria</taxon>
        <taxon>Bacillati</taxon>
        <taxon>Actinomycetota</taxon>
        <taxon>Actinomycetes</taxon>
        <taxon>Mycobacteriales</taxon>
        <taxon>Gordoniaceae</taxon>
        <taxon>Gordonia</taxon>
    </lineage>
</organism>
<sequence>MIVEHVVLPVRPGTEVEFETAFAQARSIISAMPGFCSLTLSRGIESPSNYLLIVEWESLEAHTVGFRKSSDYHRWRELLHHFYDPFPEVEHYRPIVAADA</sequence>
<evidence type="ECO:0000313" key="3">
    <source>
        <dbReference type="Proteomes" id="UP000550729"/>
    </source>
</evidence>
<dbReference type="PANTHER" id="PTHR34474">
    <property type="entry name" value="SIGNAL TRANSDUCTION PROTEIN TRAP"/>
    <property type="match status" value="1"/>
</dbReference>
<feature type="domain" description="ABM" evidence="1">
    <location>
        <begin position="2"/>
        <end position="91"/>
    </location>
</feature>
<dbReference type="RefSeq" id="WP_170196964.1">
    <property type="nucleotide sequence ID" value="NZ_JABBNB010000035.1"/>
</dbReference>
<reference evidence="2 3" key="1">
    <citation type="submission" date="2020-04" db="EMBL/GenBank/DDBJ databases">
        <title>Gordonia sp. nov. TBRC 11910.</title>
        <authorList>
            <person name="Suriyachadkun C."/>
        </authorList>
    </citation>
    <scope>NUCLEOTIDE SEQUENCE [LARGE SCALE GENOMIC DNA]</scope>
    <source>
        <strain evidence="2 3">TBRC 11910</strain>
    </source>
</reference>
<dbReference type="PANTHER" id="PTHR34474:SF2">
    <property type="entry name" value="SIGNAL TRANSDUCTION PROTEIN TRAP"/>
    <property type="match status" value="1"/>
</dbReference>
<keyword evidence="3" id="KW-1185">Reference proteome</keyword>
<dbReference type="AlphaFoldDB" id="A0A848L1U7"/>
<dbReference type="InterPro" id="IPR007138">
    <property type="entry name" value="ABM_dom"/>
</dbReference>
<dbReference type="PROSITE" id="PS51725">
    <property type="entry name" value="ABM"/>
    <property type="match status" value="1"/>
</dbReference>
<dbReference type="InterPro" id="IPR011008">
    <property type="entry name" value="Dimeric_a/b-barrel"/>
</dbReference>
<protein>
    <submittedName>
        <fullName evidence="2">Antibiotic biosynthesis monooxygenase</fullName>
    </submittedName>
</protein>
<evidence type="ECO:0000313" key="2">
    <source>
        <dbReference type="EMBL" id="NMO04437.1"/>
    </source>
</evidence>
<dbReference type="SUPFAM" id="SSF54909">
    <property type="entry name" value="Dimeric alpha+beta barrel"/>
    <property type="match status" value="1"/>
</dbReference>
<comment type="caution">
    <text evidence="2">The sequence shown here is derived from an EMBL/GenBank/DDBJ whole genome shotgun (WGS) entry which is preliminary data.</text>
</comment>
<dbReference type="EMBL" id="JABBNB010000035">
    <property type="protein sequence ID" value="NMO04437.1"/>
    <property type="molecule type" value="Genomic_DNA"/>
</dbReference>
<keyword evidence="2" id="KW-0503">Monooxygenase</keyword>
<accession>A0A848L1U7</accession>
<dbReference type="Gene3D" id="3.30.70.100">
    <property type="match status" value="1"/>
</dbReference>
<proteinExistence type="predicted"/>
<dbReference type="InterPro" id="IPR050404">
    <property type="entry name" value="Heme-degrading_MO"/>
</dbReference>
<gene>
    <name evidence="2" type="ORF">HH308_24770</name>
</gene>
<keyword evidence="2" id="KW-0560">Oxidoreductase</keyword>
<dbReference type="GO" id="GO:0004497">
    <property type="term" value="F:monooxygenase activity"/>
    <property type="evidence" value="ECO:0007669"/>
    <property type="project" value="UniProtKB-KW"/>
</dbReference>
<name>A0A848L1U7_9ACTN</name>